<evidence type="ECO:0000313" key="1">
    <source>
        <dbReference type="EMBL" id="KAI8426696.1"/>
    </source>
</evidence>
<name>A0ACC0JRC0_CHOFU</name>
<dbReference type="Proteomes" id="UP001064048">
    <property type="component" value="Chromosome 26"/>
</dbReference>
<organism evidence="1 2">
    <name type="scientific">Choristoneura fumiferana</name>
    <name type="common">Spruce budworm moth</name>
    <name type="synonym">Archips fumiferana</name>
    <dbReference type="NCBI Taxonomy" id="7141"/>
    <lineage>
        <taxon>Eukaryota</taxon>
        <taxon>Metazoa</taxon>
        <taxon>Ecdysozoa</taxon>
        <taxon>Arthropoda</taxon>
        <taxon>Hexapoda</taxon>
        <taxon>Insecta</taxon>
        <taxon>Pterygota</taxon>
        <taxon>Neoptera</taxon>
        <taxon>Endopterygota</taxon>
        <taxon>Lepidoptera</taxon>
        <taxon>Glossata</taxon>
        <taxon>Ditrysia</taxon>
        <taxon>Tortricoidea</taxon>
        <taxon>Tortricidae</taxon>
        <taxon>Tortricinae</taxon>
        <taxon>Choristoneura</taxon>
    </lineage>
</organism>
<reference evidence="1 2" key="1">
    <citation type="journal article" date="2022" name="Genome Biol. Evol.">
        <title>The Spruce Budworm Genome: Reconstructing the Evolutionary History of Antifreeze Proteins.</title>
        <authorList>
            <person name="Beliveau C."/>
            <person name="Gagne P."/>
            <person name="Picq S."/>
            <person name="Vernygora O."/>
            <person name="Keeling C.I."/>
            <person name="Pinkney K."/>
            <person name="Doucet D."/>
            <person name="Wen F."/>
            <person name="Johnston J.S."/>
            <person name="Maaroufi H."/>
            <person name="Boyle B."/>
            <person name="Laroche J."/>
            <person name="Dewar K."/>
            <person name="Juretic N."/>
            <person name="Blackburn G."/>
            <person name="Nisole A."/>
            <person name="Brunet B."/>
            <person name="Brandao M."/>
            <person name="Lumley L."/>
            <person name="Duan J."/>
            <person name="Quan G."/>
            <person name="Lucarotti C.J."/>
            <person name="Roe A.D."/>
            <person name="Sperling F.A.H."/>
            <person name="Levesque R.C."/>
            <person name="Cusson M."/>
        </authorList>
    </citation>
    <scope>NUCLEOTIDE SEQUENCE [LARGE SCALE GENOMIC DNA]</scope>
    <source>
        <strain evidence="1">Glfc:IPQL:Cfum</strain>
    </source>
</reference>
<dbReference type="EMBL" id="CM046126">
    <property type="protein sequence ID" value="KAI8426696.1"/>
    <property type="molecule type" value="Genomic_DNA"/>
</dbReference>
<keyword evidence="2" id="KW-1185">Reference proteome</keyword>
<evidence type="ECO:0000313" key="2">
    <source>
        <dbReference type="Proteomes" id="UP001064048"/>
    </source>
</evidence>
<accession>A0ACC0JRC0</accession>
<proteinExistence type="predicted"/>
<comment type="caution">
    <text evidence="1">The sequence shown here is derived from an EMBL/GenBank/DDBJ whole genome shotgun (WGS) entry which is preliminary data.</text>
</comment>
<protein>
    <submittedName>
        <fullName evidence="1">Uncharacterized protein</fullName>
    </submittedName>
</protein>
<sequence length="1722" mass="185581">MVLPSTVSRQLILCVVCRVQGADDLLVKVWSLRDGRLLCTLRGAGAEITDVCLTRDGALLAAGSVDRLVRVWSLAGGEPRAQLHAHAGTITSVHWSGWARGDVRWLASTSTDGSVAFWACAAGGQFLSQPVQYMERMRPGACHMICAAWSAGGAFLAAGSQDHHVRVYMVDSEGGPARVLETAVHSEAVDSLAWAHRGLRFVSGSKDGAAAVWTLHAAAWRHELLHCHPLTDDPSAKDDGKKLKVTMVCWDLSDAYVITAVSDCTIRVWCSRTCSLVRVLRGHRDEAYVLEAHPLLPGVLLSAGHDGQLFVWDAPTGETDVLGRPAAARSAALRGTRRTAVRVGRAHGGGEATHRRTCWGDPLLPGVLLSAGHDGQLFVWDAPTGEVRPHTDGRAGATRCCPECCSPRDTTDSCSCGTRPRGGEATHRRTCWGDPLLPGVLLSAGHDGQLFVWDAPTGETDVLGRPAAARSAALRGTRRTAVRVGRAHGGGEATHRRTCWGDPLLPGVLLSAGHDGQLFVWDAPTGEVRPHTDGRAGATRCCPECCSPRDTTDSCSCGTRPRGGEAAHRLTCWGDPLLPGVLLSAGHDGQLFVWDAPTGETDVLGRPAAAQSAALRGTRRTAVRVGRAHGGGEATHRRTCWGDPLLPGVLLSAGHDGQLFVWDAPTGETDVLGRPAAARSAALRGTRRVAVRVGRAHGGGEAAHRLTCWGDPLLPGVLLSAGHDGQLFVWDAPTGETDVLGRPAAARSAALRGTRRTAVRVGRAHGGGEATHRLTCWGDPLLPGVLLSAGHDGQLFVWDAPTGEVLASFLNRIEGQGEGAIFDAKWGGAGQLAACDAHGHLLLLGLAAGAPLMARLPTELFFHTDYRPLLRDAQGQALDEQTEIPPHLMPPPFLVDVEGAPHPPEFQRLVPGRENLALSQLVPAADAARNRIDIMIEVGARCGNGNTGFSGGAHAGAGERPGAGGGAGGGVWRGEGVRHTAGRWQLAHVPPCTRPLVPPAPPAARAAADRQGAEMNAFELAWWRREMRRRPIMISTAPEPGRRRARARAQAKARARAPPVPVPVRRAVEEPPAPAADSSPSDTSDESVRLSRSPSRSPSRSHSRTSRSRSRSHSHSHSHSRSSRTTMDLSDSSTRTGRTEPRWRPPRARAAAPSPPGGTYRERERERERERSVSWSRLGERSRAGAPRARAPPPRRRQEMTLFTGPDDTDMEIPILFFTYTPIEAHIQSEHVCAEARGGGCGGGGRGAAGGELPELYRPGEWLTAVSPRKAPYHPQMGDECLYFRLGHQRYLEAVAEKDLYPVTARDRPWETHQVYECELVKVVGIKYAIKPPRVACVRLACSLPRARPGGTSGAGAGIVVVYHDMPDVIDFLVLRQQYNAACARGWASGDRPRPIRPIDKSRTTAWALRPKPSCQQRTNTGWDDDDARGRGARGARGRAALGRGGRGALGGGAAARFLSLKVRWDNGEVERLSPWDLEPPDPERNPSALGGAVPVLPHELEAVLYKAEPHEWPPRGDRAAACRAIAHHLNQVRDDDHDVSSDDDDSCGDNDDDGCGNVYDNDDYDDDGDGDVTYQAAVQIKCNAEESDFTRVSVVLVGLMLRHRELMVIIELMMMLIVKSQIQTMAKRVRPPRQVMSLSAAEPFVAPVDLQLYPTYALVVPYPIDLSTIRARCDHLFYRRAAAAQFDARYLASNAERFNEPRAPIVRQARLVTDLLLYIIR</sequence>
<gene>
    <name evidence="1" type="ORF">MSG28_014402</name>
</gene>